<feature type="domain" description="Ion transport" evidence="11">
    <location>
        <begin position="444"/>
        <end position="699"/>
    </location>
</feature>
<feature type="transmembrane region" description="Helical" evidence="10">
    <location>
        <begin position="141"/>
        <end position="158"/>
    </location>
</feature>
<dbReference type="AlphaFoldDB" id="A0A485K7H5"/>
<dbReference type="GO" id="GO:0005245">
    <property type="term" value="F:voltage-gated calcium channel activity"/>
    <property type="evidence" value="ECO:0007669"/>
    <property type="project" value="InterPro"/>
</dbReference>
<evidence type="ECO:0000256" key="10">
    <source>
        <dbReference type="SAM" id="Phobius"/>
    </source>
</evidence>
<dbReference type="Gene3D" id="1.20.120.350">
    <property type="entry name" value="Voltage-gated potassium channels. Chain C"/>
    <property type="match status" value="1"/>
</dbReference>
<dbReference type="Gene3D" id="1.10.287.70">
    <property type="match status" value="2"/>
</dbReference>
<feature type="transmembrane region" description="Helical" evidence="10">
    <location>
        <begin position="668"/>
        <end position="690"/>
    </location>
</feature>
<feature type="transmembrane region" description="Helical" evidence="10">
    <location>
        <begin position="448"/>
        <end position="470"/>
    </location>
</feature>
<dbReference type="InterPro" id="IPR005821">
    <property type="entry name" value="Ion_trans_dom"/>
</dbReference>
<feature type="transmembrane region" description="Helical" evidence="10">
    <location>
        <begin position="109"/>
        <end position="129"/>
    </location>
</feature>
<evidence type="ECO:0000256" key="6">
    <source>
        <dbReference type="ARBA" id="ARBA00022989"/>
    </source>
</evidence>
<dbReference type="InterPro" id="IPR027359">
    <property type="entry name" value="Volt_channel_dom_sf"/>
</dbReference>
<sequence>MLADETTALVHDDLVVTASWFVEDAFSGISRPHPVQSPLATRMHMVYSEMHYVRGLAIVSLLGLRFFEPPAWCLPRKLLSPDDVVCGDPLDPATPPSFNLAWLSTRQSLMIEVTCLVVLLANVVVRYLYLQDAFTRRKDSVAVAVLVVVSLLLLGVSVVVPDRAFLAIQITGYLRVLLFAVKTRRIRRTLRSVWLVVLEVQPIASVVVVFVAFFAWTATILFKNTPEGQEYMPTFVESGWNLMVLLTTANFPDVMMPAYQQNRVAVLFFAFFLCFGLFFLMNVVLAVIFDHFARHVKVVHAQRDRTRRQKLQIAFDLLCPVSGPRRHMWSSKDLWDHRHDEWFMGEPAPHQGIPYNVMTRLCHQLNHYKNIAYIHPSRMRHLLALMDTGHTQSIHWADFERICDVWPVALRNLRDFKPSEVERWWPHVFQSTWYTTLRHAVSSPTFDLVVDIILVVNTVVVVVETLPILIDPAYVMDDDNKWGAWEQVELVFSFAYVVEGLVKMLVLGSSRYWASTQNRFDCILTLAILTVDIYVYLPENAASIVLVKILLVARCLRLLRLLVRIKRYRVFCITWIRLLPFGKNVLLCMFCVMYLFALLGMQLFGGLISPDVMVSQFPSSPYTQANYTANNFNDVASGIVTLFELLVVNNWQVIVDGHVNVTSKYARWFFIAYYFVSVTLLFNLVIASILEAFVDEYQANGTEQNSEYSDDRASVQSTVDMKGSF</sequence>
<keyword evidence="5" id="KW-0106">Calcium</keyword>
<dbReference type="InterPro" id="IPR044581">
    <property type="entry name" value="TPC1_plant"/>
</dbReference>
<keyword evidence="9" id="KW-0407">Ion channel</keyword>
<name>A0A485K7H5_9STRA</name>
<evidence type="ECO:0000256" key="5">
    <source>
        <dbReference type="ARBA" id="ARBA00022837"/>
    </source>
</evidence>
<evidence type="ECO:0000259" key="11">
    <source>
        <dbReference type="Pfam" id="PF00520"/>
    </source>
</evidence>
<gene>
    <name evidence="13" type="primary">Aste57867_2414</name>
    <name evidence="12" type="ORF">As57867_002408</name>
    <name evidence="13" type="ORF">ASTE57867_2414</name>
</gene>
<proteinExistence type="predicted"/>
<keyword evidence="8 10" id="KW-0472">Membrane</keyword>
<feature type="transmembrane region" description="Helical" evidence="10">
    <location>
        <begin position="264"/>
        <end position="289"/>
    </location>
</feature>
<organism evidence="13 14">
    <name type="scientific">Aphanomyces stellatus</name>
    <dbReference type="NCBI Taxonomy" id="120398"/>
    <lineage>
        <taxon>Eukaryota</taxon>
        <taxon>Sar</taxon>
        <taxon>Stramenopiles</taxon>
        <taxon>Oomycota</taxon>
        <taxon>Saprolegniomycetes</taxon>
        <taxon>Saprolegniales</taxon>
        <taxon>Verrucalvaceae</taxon>
        <taxon>Aphanomyces</taxon>
    </lineage>
</organism>
<dbReference type="Pfam" id="PF00520">
    <property type="entry name" value="Ion_trans"/>
    <property type="match status" value="2"/>
</dbReference>
<keyword evidence="14" id="KW-1185">Reference proteome</keyword>
<dbReference type="EMBL" id="VJMH01000277">
    <property type="protein sequence ID" value="KAF0717242.1"/>
    <property type="molecule type" value="Genomic_DNA"/>
</dbReference>
<protein>
    <submittedName>
        <fullName evidence="13">Aste57867_2414 protein</fullName>
    </submittedName>
</protein>
<evidence type="ECO:0000256" key="9">
    <source>
        <dbReference type="ARBA" id="ARBA00023303"/>
    </source>
</evidence>
<feature type="transmembrane region" description="Helical" evidence="10">
    <location>
        <begin position="193"/>
        <end position="216"/>
    </location>
</feature>
<dbReference type="Proteomes" id="UP000332933">
    <property type="component" value="Unassembled WGS sequence"/>
</dbReference>
<feature type="transmembrane region" description="Helical" evidence="10">
    <location>
        <begin position="164"/>
        <end position="181"/>
    </location>
</feature>
<feature type="transmembrane region" description="Helical" evidence="10">
    <location>
        <begin position="543"/>
        <end position="563"/>
    </location>
</feature>
<feature type="domain" description="Ion transport" evidence="11">
    <location>
        <begin position="109"/>
        <end position="294"/>
    </location>
</feature>
<feature type="transmembrane region" description="Helical" evidence="10">
    <location>
        <begin position="584"/>
        <end position="608"/>
    </location>
</feature>
<dbReference type="GO" id="GO:0016020">
    <property type="term" value="C:membrane"/>
    <property type="evidence" value="ECO:0007669"/>
    <property type="project" value="UniProtKB-SubCell"/>
</dbReference>
<dbReference type="OrthoDB" id="416585at2759"/>
<evidence type="ECO:0000256" key="1">
    <source>
        <dbReference type="ARBA" id="ARBA00004141"/>
    </source>
</evidence>
<comment type="subcellular location">
    <subcellularLocation>
        <location evidence="1">Membrane</location>
        <topology evidence="1">Multi-pass membrane protein</topology>
    </subcellularLocation>
</comment>
<evidence type="ECO:0000256" key="3">
    <source>
        <dbReference type="ARBA" id="ARBA00022692"/>
    </source>
</evidence>
<dbReference type="EMBL" id="CAADRA010000277">
    <property type="protein sequence ID" value="VFT79615.1"/>
    <property type="molecule type" value="Genomic_DNA"/>
</dbReference>
<keyword evidence="2" id="KW-0813">Transport</keyword>
<dbReference type="PANTHER" id="PTHR46988">
    <property type="entry name" value="TWO PORE CALCIUM CHANNEL PROTEIN 1"/>
    <property type="match status" value="1"/>
</dbReference>
<feature type="transmembrane region" description="Helical" evidence="10">
    <location>
        <begin position="520"/>
        <end position="537"/>
    </location>
</feature>
<dbReference type="PANTHER" id="PTHR46988:SF2">
    <property type="entry name" value="TWO PORE CALCIUM CHANNEL PROTEIN 1"/>
    <property type="match status" value="1"/>
</dbReference>
<evidence type="ECO:0000313" key="13">
    <source>
        <dbReference type="EMBL" id="VFT79615.1"/>
    </source>
</evidence>
<keyword evidence="7" id="KW-0406">Ion transport</keyword>
<keyword evidence="3 10" id="KW-0812">Transmembrane</keyword>
<feature type="transmembrane region" description="Helical" evidence="10">
    <location>
        <begin position="490"/>
        <end position="508"/>
    </location>
</feature>
<keyword evidence="4" id="KW-0677">Repeat</keyword>
<reference evidence="12" key="2">
    <citation type="submission" date="2019-06" db="EMBL/GenBank/DDBJ databases">
        <title>Genomics analysis of Aphanomyces spp. identifies a new class of oomycete effector associated with host adaptation.</title>
        <authorList>
            <person name="Gaulin E."/>
        </authorList>
    </citation>
    <scope>NUCLEOTIDE SEQUENCE</scope>
    <source>
        <strain evidence="12">CBS 578.67</strain>
    </source>
</reference>
<evidence type="ECO:0000256" key="2">
    <source>
        <dbReference type="ARBA" id="ARBA00022448"/>
    </source>
</evidence>
<evidence type="ECO:0000313" key="14">
    <source>
        <dbReference type="Proteomes" id="UP000332933"/>
    </source>
</evidence>
<evidence type="ECO:0000256" key="4">
    <source>
        <dbReference type="ARBA" id="ARBA00022737"/>
    </source>
</evidence>
<evidence type="ECO:0000256" key="8">
    <source>
        <dbReference type="ARBA" id="ARBA00023136"/>
    </source>
</evidence>
<dbReference type="SUPFAM" id="SSF81324">
    <property type="entry name" value="Voltage-gated potassium channels"/>
    <property type="match status" value="2"/>
</dbReference>
<reference evidence="13 14" key="1">
    <citation type="submission" date="2019-03" db="EMBL/GenBank/DDBJ databases">
        <authorList>
            <person name="Gaulin E."/>
            <person name="Dumas B."/>
        </authorList>
    </citation>
    <scope>NUCLEOTIDE SEQUENCE [LARGE SCALE GENOMIC DNA]</scope>
    <source>
        <strain evidence="13">CBS 568.67</strain>
    </source>
</reference>
<evidence type="ECO:0000256" key="7">
    <source>
        <dbReference type="ARBA" id="ARBA00023065"/>
    </source>
</evidence>
<feature type="transmembrane region" description="Helical" evidence="10">
    <location>
        <begin position="51"/>
        <end position="67"/>
    </location>
</feature>
<keyword evidence="6 10" id="KW-1133">Transmembrane helix</keyword>
<evidence type="ECO:0000313" key="12">
    <source>
        <dbReference type="EMBL" id="KAF0717242.1"/>
    </source>
</evidence>
<accession>A0A485K7H5</accession>